<keyword evidence="1" id="KW-0238">DNA-binding</keyword>
<reference evidence="2" key="1">
    <citation type="submission" date="2021-06" db="EMBL/GenBank/DDBJ databases">
        <authorList>
            <person name="Kallberg Y."/>
            <person name="Tangrot J."/>
            <person name="Rosling A."/>
        </authorList>
    </citation>
    <scope>NUCLEOTIDE SEQUENCE</scope>
    <source>
        <strain evidence="2">MA453B</strain>
    </source>
</reference>
<keyword evidence="3" id="KW-1185">Reference proteome</keyword>
<dbReference type="EMBL" id="CAJVPY010001074">
    <property type="protein sequence ID" value="CAG8506026.1"/>
    <property type="molecule type" value="Genomic_DNA"/>
</dbReference>
<dbReference type="AlphaFoldDB" id="A0A9N8ZT84"/>
<evidence type="ECO:0000313" key="3">
    <source>
        <dbReference type="Proteomes" id="UP000789405"/>
    </source>
</evidence>
<dbReference type="SUPFAM" id="SSF47823">
    <property type="entry name" value="lambda integrase-like, N-terminal domain"/>
    <property type="match status" value="1"/>
</dbReference>
<protein>
    <submittedName>
        <fullName evidence="2">7452_t:CDS:1</fullName>
    </submittedName>
</protein>
<dbReference type="Proteomes" id="UP000789405">
    <property type="component" value="Unassembled WGS sequence"/>
</dbReference>
<sequence length="85" mass="9564">MDSSISEAYKKRLTKAHVMFENFASWGGYRPYPASRELLAAFLAWLEMTGKLSDVMICLAAVAREHKMKDLEDLTKGGSTCFLVE</sequence>
<proteinExistence type="predicted"/>
<organism evidence="2 3">
    <name type="scientific">Dentiscutata erythropus</name>
    <dbReference type="NCBI Taxonomy" id="1348616"/>
    <lineage>
        <taxon>Eukaryota</taxon>
        <taxon>Fungi</taxon>
        <taxon>Fungi incertae sedis</taxon>
        <taxon>Mucoromycota</taxon>
        <taxon>Glomeromycotina</taxon>
        <taxon>Glomeromycetes</taxon>
        <taxon>Diversisporales</taxon>
        <taxon>Gigasporaceae</taxon>
        <taxon>Dentiscutata</taxon>
    </lineage>
</organism>
<name>A0A9N8ZT84_9GLOM</name>
<evidence type="ECO:0000313" key="2">
    <source>
        <dbReference type="EMBL" id="CAG8506026.1"/>
    </source>
</evidence>
<comment type="caution">
    <text evidence="2">The sequence shown here is derived from an EMBL/GenBank/DDBJ whole genome shotgun (WGS) entry which is preliminary data.</text>
</comment>
<gene>
    <name evidence="2" type="ORF">DERYTH_LOCUS3143</name>
</gene>
<dbReference type="OrthoDB" id="2491237at2759"/>
<accession>A0A9N8ZT84</accession>
<feature type="non-terminal residue" evidence="2">
    <location>
        <position position="85"/>
    </location>
</feature>
<dbReference type="InterPro" id="IPR010998">
    <property type="entry name" value="Integrase_recombinase_N"/>
</dbReference>
<dbReference type="GO" id="GO:0003677">
    <property type="term" value="F:DNA binding"/>
    <property type="evidence" value="ECO:0007669"/>
    <property type="project" value="UniProtKB-KW"/>
</dbReference>
<dbReference type="Gene3D" id="1.10.150.130">
    <property type="match status" value="1"/>
</dbReference>
<evidence type="ECO:0000256" key="1">
    <source>
        <dbReference type="ARBA" id="ARBA00023125"/>
    </source>
</evidence>